<keyword evidence="2" id="KW-0472">Membrane</keyword>
<organism evidence="3 4">
    <name type="scientific">Heracleum sosnowskyi</name>
    <dbReference type="NCBI Taxonomy" id="360622"/>
    <lineage>
        <taxon>Eukaryota</taxon>
        <taxon>Viridiplantae</taxon>
        <taxon>Streptophyta</taxon>
        <taxon>Embryophyta</taxon>
        <taxon>Tracheophyta</taxon>
        <taxon>Spermatophyta</taxon>
        <taxon>Magnoliopsida</taxon>
        <taxon>eudicotyledons</taxon>
        <taxon>Gunneridae</taxon>
        <taxon>Pentapetalae</taxon>
        <taxon>asterids</taxon>
        <taxon>campanulids</taxon>
        <taxon>Apiales</taxon>
        <taxon>Apiaceae</taxon>
        <taxon>Apioideae</taxon>
        <taxon>apioid superclade</taxon>
        <taxon>Tordylieae</taxon>
        <taxon>Tordyliinae</taxon>
        <taxon>Heracleum</taxon>
    </lineage>
</organism>
<comment type="caution">
    <text evidence="3">The sequence shown here is derived from an EMBL/GenBank/DDBJ whole genome shotgun (WGS) entry which is preliminary data.</text>
</comment>
<proteinExistence type="predicted"/>
<dbReference type="EMBL" id="JAUIZM010000019">
    <property type="protein sequence ID" value="KAK1352159.1"/>
    <property type="molecule type" value="Genomic_DNA"/>
</dbReference>
<dbReference type="PANTHER" id="PTHR33526:SF4">
    <property type="entry name" value="OS07G0123800 PROTEIN"/>
    <property type="match status" value="1"/>
</dbReference>
<dbReference type="PANTHER" id="PTHR33526">
    <property type="entry name" value="OS07G0123800 PROTEIN"/>
    <property type="match status" value="1"/>
</dbReference>
<evidence type="ECO:0000313" key="4">
    <source>
        <dbReference type="Proteomes" id="UP001237642"/>
    </source>
</evidence>
<evidence type="ECO:0000313" key="3">
    <source>
        <dbReference type="EMBL" id="KAK1352159.1"/>
    </source>
</evidence>
<evidence type="ECO:0000256" key="1">
    <source>
        <dbReference type="SAM" id="MobiDB-lite"/>
    </source>
</evidence>
<evidence type="ECO:0000256" key="2">
    <source>
        <dbReference type="SAM" id="Phobius"/>
    </source>
</evidence>
<reference evidence="3" key="2">
    <citation type="submission" date="2023-05" db="EMBL/GenBank/DDBJ databases">
        <authorList>
            <person name="Schelkunov M.I."/>
        </authorList>
    </citation>
    <scope>NUCLEOTIDE SEQUENCE</scope>
    <source>
        <strain evidence="3">Hsosn_3</strain>
        <tissue evidence="3">Leaf</tissue>
    </source>
</reference>
<protein>
    <submittedName>
        <fullName evidence="3">Uncharacterized protein</fullName>
    </submittedName>
</protein>
<keyword evidence="2" id="KW-1133">Transmembrane helix</keyword>
<feature type="transmembrane region" description="Helical" evidence="2">
    <location>
        <begin position="15"/>
        <end position="35"/>
    </location>
</feature>
<dbReference type="AlphaFoldDB" id="A0AAD8LXU4"/>
<accession>A0AAD8LXU4</accession>
<sequence length="160" mass="17327">MVLKERSIEKKQVKFARFVLAPVKVLVCGVLDFYINAFCARGRRIDEGSAVMPGFVTLPPVYPTPGNRSSSSTEKRSTESSTELNRAITTQNAKGNMSETNGGGQRKSRAASENGSCMRSYSIGVGQIGIIDEDGPCDFGETNGSKTNTMYPRCKSSAFH</sequence>
<keyword evidence="4" id="KW-1185">Reference proteome</keyword>
<dbReference type="Proteomes" id="UP001237642">
    <property type="component" value="Unassembled WGS sequence"/>
</dbReference>
<keyword evidence="2" id="KW-0812">Transmembrane</keyword>
<reference evidence="3" key="1">
    <citation type="submission" date="2023-02" db="EMBL/GenBank/DDBJ databases">
        <title>Genome of toxic invasive species Heracleum sosnowskyi carries increased number of genes despite the absence of recent whole-genome duplications.</title>
        <authorList>
            <person name="Schelkunov M."/>
            <person name="Shtratnikova V."/>
            <person name="Makarenko M."/>
            <person name="Klepikova A."/>
            <person name="Omelchenko D."/>
            <person name="Novikova G."/>
            <person name="Obukhova E."/>
            <person name="Bogdanov V."/>
            <person name="Penin A."/>
            <person name="Logacheva M."/>
        </authorList>
    </citation>
    <scope>NUCLEOTIDE SEQUENCE</scope>
    <source>
        <strain evidence="3">Hsosn_3</strain>
        <tissue evidence="3">Leaf</tissue>
    </source>
</reference>
<gene>
    <name evidence="3" type="ORF">POM88_053663</name>
</gene>
<feature type="region of interest" description="Disordered" evidence="1">
    <location>
        <begin position="60"/>
        <end position="113"/>
    </location>
</feature>
<name>A0AAD8LXU4_9APIA</name>
<feature type="compositionally biased region" description="Polar residues" evidence="1">
    <location>
        <begin position="87"/>
        <end position="100"/>
    </location>
</feature>